<evidence type="ECO:0008006" key="5">
    <source>
        <dbReference type="Google" id="ProtNLM"/>
    </source>
</evidence>
<dbReference type="EMBL" id="CP000655">
    <property type="protein sequence ID" value="ABP34317.1"/>
    <property type="molecule type" value="Genomic_DNA"/>
</dbReference>
<evidence type="ECO:0000313" key="4">
    <source>
        <dbReference type="Proteomes" id="UP000000231"/>
    </source>
</evidence>
<dbReference type="eggNOG" id="COG1664">
    <property type="taxonomic scope" value="Bacteria"/>
</dbReference>
<dbReference type="Pfam" id="PF04519">
    <property type="entry name" value="Bactofilin"/>
    <property type="match status" value="1"/>
</dbReference>
<keyword evidence="4" id="KW-1185">Reference proteome</keyword>
<sequence>MSNNQNPSRQSDQGIDEDNVLLLGKNFNIVGDLIGQGTVIVSGRVEGNISSNKTVSEAGSSVVGNINCTQLDISGSVKGLIQATNVIIRKGALVEGEVHYSTLAMEQGCEVLGKLKKISEKPLPSRTSTSTPETKTQTAEVILLNFPNELKAKLQGSGALSSARLTLVDGSTAPAWVNLTGDKLGLLVSNSEIQELKNRNETLQLRLNAGENYYDFSLPL</sequence>
<proteinExistence type="inferred from homology"/>
<evidence type="ECO:0000256" key="2">
    <source>
        <dbReference type="SAM" id="Coils"/>
    </source>
</evidence>
<feature type="coiled-coil region" evidence="2">
    <location>
        <begin position="186"/>
        <end position="213"/>
    </location>
</feature>
<dbReference type="KEGG" id="pnu:Pnuc_1101"/>
<comment type="similarity">
    <text evidence="1">Belongs to the bactofilin family.</text>
</comment>
<dbReference type="InterPro" id="IPR007607">
    <property type="entry name" value="BacA/B"/>
</dbReference>
<evidence type="ECO:0000256" key="1">
    <source>
        <dbReference type="ARBA" id="ARBA00044755"/>
    </source>
</evidence>
<accession>A4SXV3</accession>
<dbReference type="HOGENOM" id="CLU_1254999_0_0_4"/>
<dbReference type="PANTHER" id="PTHR35024:SF4">
    <property type="entry name" value="POLYMER-FORMING CYTOSKELETAL PROTEIN"/>
    <property type="match status" value="1"/>
</dbReference>
<gene>
    <name evidence="3" type="ordered locus">Pnuc_1101</name>
</gene>
<organism evidence="3 4">
    <name type="scientific">Polynucleobacter asymbioticus (strain DSM 18221 / CIP 109841 / QLW-P1DMWA-1)</name>
    <name type="common">Polynucleobacter necessarius subsp. asymbioticus</name>
    <dbReference type="NCBI Taxonomy" id="312153"/>
    <lineage>
        <taxon>Bacteria</taxon>
        <taxon>Pseudomonadati</taxon>
        <taxon>Pseudomonadota</taxon>
        <taxon>Betaproteobacteria</taxon>
        <taxon>Burkholderiales</taxon>
        <taxon>Burkholderiaceae</taxon>
        <taxon>Polynucleobacter</taxon>
    </lineage>
</organism>
<name>A4SXV3_POLAQ</name>
<keyword evidence="2" id="KW-0175">Coiled coil</keyword>
<dbReference type="AlphaFoldDB" id="A4SXV3"/>
<dbReference type="PANTHER" id="PTHR35024">
    <property type="entry name" value="HYPOTHETICAL CYTOSOLIC PROTEIN"/>
    <property type="match status" value="1"/>
</dbReference>
<dbReference type="GeneID" id="31481478"/>
<dbReference type="RefSeq" id="WP_011902942.1">
    <property type="nucleotide sequence ID" value="NC_009379.1"/>
</dbReference>
<reference evidence="3 4" key="1">
    <citation type="journal article" date="2012" name="Stand. Genomic Sci.">
        <title>Complete genome sequence of Polynucleobacter necessarius subsp. asymbioticus type strain (QLW-P1DMWA-1(T)).</title>
        <authorList>
            <person name="Meincke L."/>
            <person name="Copeland A."/>
            <person name="Lapidus A."/>
            <person name="Lucas S."/>
            <person name="Berry K.W."/>
            <person name="Del Rio T.G."/>
            <person name="Hammon N."/>
            <person name="Dalin E."/>
            <person name="Tice H."/>
            <person name="Pitluck S."/>
            <person name="Richardson P."/>
            <person name="Bruce D."/>
            <person name="Goodwin L."/>
            <person name="Han C."/>
            <person name="Tapia R."/>
            <person name="Detter J.C."/>
            <person name="Schmutz J."/>
            <person name="Brettin T."/>
            <person name="Larimer F."/>
            <person name="Land M."/>
            <person name="Hauser L."/>
            <person name="Kyrpides N.C."/>
            <person name="Ivanova N."/>
            <person name="Goker M."/>
            <person name="Woyke T."/>
            <person name="Wu Q.L."/>
            <person name="Pockl M."/>
            <person name="Hahn M.W."/>
            <person name="Klenk H.P."/>
        </authorList>
    </citation>
    <scope>NUCLEOTIDE SEQUENCE [LARGE SCALE GENOMIC DNA]</scope>
    <source>
        <strain evidence="4">DSM 18221 / CIP 109841 / QLW-P1DMWA-1</strain>
    </source>
</reference>
<evidence type="ECO:0000313" key="3">
    <source>
        <dbReference type="EMBL" id="ABP34317.1"/>
    </source>
</evidence>
<protein>
    <recommendedName>
        <fullName evidence="5">Polymer-forming cytoskeletal protein</fullName>
    </recommendedName>
</protein>
<dbReference type="Proteomes" id="UP000000231">
    <property type="component" value="Chromosome"/>
</dbReference>